<protein>
    <submittedName>
        <fullName evidence="2">Uncharacterized protein</fullName>
    </submittedName>
</protein>
<evidence type="ECO:0000313" key="2">
    <source>
        <dbReference type="EMBL" id="AJD45384.1"/>
    </source>
</evidence>
<dbReference type="AlphaFoldDB" id="A0A0B4XBJ1"/>
<dbReference type="HOGENOM" id="CLU_3103039_0_0_5"/>
<gene>
    <name evidence="2" type="ORF">RGR602_PC01357</name>
</gene>
<dbReference type="EMBL" id="CP006880">
    <property type="protein sequence ID" value="AJD45384.1"/>
    <property type="molecule type" value="Genomic_DNA"/>
</dbReference>
<dbReference type="Proteomes" id="UP000031368">
    <property type="component" value="Plasmid pRgalR602c"/>
</dbReference>
<accession>A0A0B4XBJ1</accession>
<proteinExistence type="predicted"/>
<geneLocation type="plasmid" evidence="2 3">
    <name>pRgalR602c</name>
</geneLocation>
<feature type="compositionally biased region" description="Basic residues" evidence="1">
    <location>
        <begin position="35"/>
        <end position="45"/>
    </location>
</feature>
<organism evidence="2 3">
    <name type="scientific">Rhizobium gallicum bv. gallicum R602sp</name>
    <dbReference type="NCBI Taxonomy" id="1041138"/>
    <lineage>
        <taxon>Bacteria</taxon>
        <taxon>Pseudomonadati</taxon>
        <taxon>Pseudomonadota</taxon>
        <taxon>Alphaproteobacteria</taxon>
        <taxon>Hyphomicrobiales</taxon>
        <taxon>Rhizobiaceae</taxon>
        <taxon>Rhizobium/Agrobacterium group</taxon>
        <taxon>Rhizobium</taxon>
    </lineage>
</organism>
<sequence>MLPRRINRKANAQVRDIFIKELGSAVSSHLPPRSCGKRPAARRYSRGTAHT</sequence>
<evidence type="ECO:0000256" key="1">
    <source>
        <dbReference type="SAM" id="MobiDB-lite"/>
    </source>
</evidence>
<evidence type="ECO:0000313" key="3">
    <source>
        <dbReference type="Proteomes" id="UP000031368"/>
    </source>
</evidence>
<name>A0A0B4XBJ1_9HYPH</name>
<keyword evidence="2" id="KW-0614">Plasmid</keyword>
<feature type="region of interest" description="Disordered" evidence="1">
    <location>
        <begin position="27"/>
        <end position="51"/>
    </location>
</feature>
<keyword evidence="3" id="KW-1185">Reference proteome</keyword>
<dbReference type="KEGG" id="rga:RGR602_PC01357"/>
<reference evidence="2 3" key="1">
    <citation type="submission" date="2013-11" db="EMBL/GenBank/DDBJ databases">
        <title>Complete genome sequence of Rhizobium gallicum bv. gallicum R602.</title>
        <authorList>
            <person name="Bustos P."/>
            <person name="Santamaria R.I."/>
            <person name="Lozano L."/>
            <person name="Acosta J.L."/>
            <person name="Ormeno-Orrillo E."/>
            <person name="Rogel M.A."/>
            <person name="Romero D."/>
            <person name="Cevallos M.A."/>
            <person name="Martinez-Romero E."/>
            <person name="Gonzalez V."/>
        </authorList>
    </citation>
    <scope>NUCLEOTIDE SEQUENCE [LARGE SCALE GENOMIC DNA]</scope>
    <source>
        <strain evidence="2 3">R602</strain>
        <plasmid evidence="2 3">pRgalR602c</plasmid>
    </source>
</reference>